<reference evidence="7 8" key="1">
    <citation type="journal article" date="2010" name="Cell">
        <title>The genome of Naegleria gruberi illuminates early eukaryotic versatility.</title>
        <authorList>
            <person name="Fritz-Laylin L.K."/>
            <person name="Prochnik S.E."/>
            <person name="Ginger M.L."/>
            <person name="Dacks J.B."/>
            <person name="Carpenter M.L."/>
            <person name="Field M.C."/>
            <person name="Kuo A."/>
            <person name="Paredez A."/>
            <person name="Chapman J."/>
            <person name="Pham J."/>
            <person name="Shu S."/>
            <person name="Neupane R."/>
            <person name="Cipriano M."/>
            <person name="Mancuso J."/>
            <person name="Tu H."/>
            <person name="Salamov A."/>
            <person name="Lindquist E."/>
            <person name="Shapiro H."/>
            <person name="Lucas S."/>
            <person name="Grigoriev I.V."/>
            <person name="Cande W.Z."/>
            <person name="Fulton C."/>
            <person name="Rokhsar D.S."/>
            <person name="Dawson S.C."/>
        </authorList>
    </citation>
    <scope>NUCLEOTIDE SEQUENCE [LARGE SCALE GENOMIC DNA]</scope>
    <source>
        <strain evidence="7 8">NEG-M</strain>
    </source>
</reference>
<evidence type="ECO:0000313" key="8">
    <source>
        <dbReference type="Proteomes" id="UP000006671"/>
    </source>
</evidence>
<evidence type="ECO:0000256" key="1">
    <source>
        <dbReference type="ARBA" id="ARBA00023015"/>
    </source>
</evidence>
<dbReference type="GeneID" id="8856229"/>
<feature type="region of interest" description="Disordered" evidence="5">
    <location>
        <begin position="82"/>
        <end position="139"/>
    </location>
</feature>
<keyword evidence="8" id="KW-1185">Reference proteome</keyword>
<keyword evidence="4" id="KW-0539">Nucleus</keyword>
<dbReference type="InParanoid" id="D2W1V2"/>
<accession>D2W1V2</accession>
<feature type="region of interest" description="Disordered" evidence="5">
    <location>
        <begin position="1"/>
        <end position="26"/>
    </location>
</feature>
<feature type="compositionally biased region" description="Polar residues" evidence="5">
    <location>
        <begin position="126"/>
        <end position="135"/>
    </location>
</feature>
<dbReference type="PROSITE" id="PS51519">
    <property type="entry name" value="RWP_RK"/>
    <property type="match status" value="1"/>
</dbReference>
<organism evidence="8">
    <name type="scientific">Naegleria gruberi</name>
    <name type="common">Amoeba</name>
    <dbReference type="NCBI Taxonomy" id="5762"/>
    <lineage>
        <taxon>Eukaryota</taxon>
        <taxon>Discoba</taxon>
        <taxon>Heterolobosea</taxon>
        <taxon>Tetramitia</taxon>
        <taxon>Eutetramitia</taxon>
        <taxon>Vahlkampfiidae</taxon>
        <taxon>Naegleria</taxon>
    </lineage>
</organism>
<dbReference type="RefSeq" id="XP_002669725.1">
    <property type="nucleotide sequence ID" value="XM_002669679.1"/>
</dbReference>
<dbReference type="AlphaFoldDB" id="D2W1V2"/>
<feature type="compositionally biased region" description="Acidic residues" evidence="5">
    <location>
        <begin position="93"/>
        <end position="110"/>
    </location>
</feature>
<evidence type="ECO:0000313" key="7">
    <source>
        <dbReference type="EMBL" id="EFC36981.1"/>
    </source>
</evidence>
<keyword evidence="2" id="KW-0238">DNA-binding</keyword>
<dbReference type="Proteomes" id="UP000006671">
    <property type="component" value="Unassembled WGS sequence"/>
</dbReference>
<dbReference type="InterPro" id="IPR003035">
    <property type="entry name" value="RWP-RK_dom"/>
</dbReference>
<keyword evidence="1" id="KW-0805">Transcription regulation</keyword>
<dbReference type="KEGG" id="ngr:NAEGRDRAFT_82046"/>
<evidence type="ECO:0000259" key="6">
    <source>
        <dbReference type="PROSITE" id="PS51519"/>
    </source>
</evidence>
<dbReference type="EMBL" id="GG738923">
    <property type="protein sequence ID" value="EFC36981.1"/>
    <property type="molecule type" value="Genomic_DNA"/>
</dbReference>
<evidence type="ECO:0000256" key="5">
    <source>
        <dbReference type="SAM" id="MobiDB-lite"/>
    </source>
</evidence>
<proteinExistence type="predicted"/>
<gene>
    <name evidence="7" type="ORF">NAEGRDRAFT_82046</name>
</gene>
<feature type="domain" description="RWP-RK" evidence="6">
    <location>
        <begin position="17"/>
        <end position="103"/>
    </location>
</feature>
<dbReference type="Pfam" id="PF02042">
    <property type="entry name" value="RWP-RK"/>
    <property type="match status" value="1"/>
</dbReference>
<evidence type="ECO:0000256" key="3">
    <source>
        <dbReference type="ARBA" id="ARBA00023163"/>
    </source>
</evidence>
<evidence type="ECO:0000256" key="2">
    <source>
        <dbReference type="ARBA" id="ARBA00023125"/>
    </source>
</evidence>
<sequence length="401" mass="45134">MSALTYEDPSYYLDNSSSKSLKKKGRHRKLDTLTYETIREYFVYTQSQAAKKLGVSVSTLKRKFYSLGYENRWPYIRTVTPKKKGMNKRTHEEEEEVSAEEEEDSYESEEEVIREPVTRSARKIVSASTPTLTSQHSKKRKVVEYQQEAASEEQVVIQTSPSSRIGFASTSSAAFIPQQISSKPIEQTVVAEEDVEEDEYIPSEEEEPIAEEENDDEQEPIVVVGHKESTIDHLNTSNISFSDMSNNYSHPTSSSIIGNNTTTHHHRLYNEQSQTSNQSQDFGDEIAAASMLFQFASSDKKFSSPRILPPISSLHSTNFMNYHAQPLKKRIPSLGDYRNFNSRTTTNGFNNLPSSNSSSTTIATPIASEGLILPPIKSLIGDDQCGIGFNNHQHIVQQHIS</sequence>
<protein>
    <recommendedName>
        <fullName evidence="6">RWP-RK domain-containing protein</fullName>
    </recommendedName>
</protein>
<dbReference type="OMA" id="RWPYIRT"/>
<dbReference type="OrthoDB" id="6270329at2759"/>
<keyword evidence="3" id="KW-0804">Transcription</keyword>
<name>D2W1V2_NAEGR</name>
<dbReference type="GO" id="GO:0003677">
    <property type="term" value="F:DNA binding"/>
    <property type="evidence" value="ECO:0007669"/>
    <property type="project" value="UniProtKB-KW"/>
</dbReference>
<feature type="region of interest" description="Disordered" evidence="5">
    <location>
        <begin position="192"/>
        <end position="217"/>
    </location>
</feature>
<evidence type="ECO:0000256" key="4">
    <source>
        <dbReference type="ARBA" id="ARBA00023242"/>
    </source>
</evidence>
<dbReference type="VEuPathDB" id="AmoebaDB:NAEGRDRAFT_82046"/>